<evidence type="ECO:0000259" key="3">
    <source>
        <dbReference type="Pfam" id="PF25019"/>
    </source>
</evidence>
<sequence length="82" mass="9151">MAQRLIQPKEVKKMEDTGSDAFDSLLSGSFFHFSHVDPLDDQPSMVDLRGSLCISKLENVTPTVKAKKADLKSKHELHKLAL</sequence>
<feature type="domain" description="Disease resistance protein winged helix" evidence="2">
    <location>
        <begin position="1"/>
        <end position="36"/>
    </location>
</feature>
<evidence type="ECO:0000256" key="1">
    <source>
        <dbReference type="ARBA" id="ARBA00022737"/>
    </source>
</evidence>
<evidence type="ECO:0000313" key="5">
    <source>
        <dbReference type="Proteomes" id="UP000467840"/>
    </source>
</evidence>
<dbReference type="EMBL" id="JAAGAX010000017">
    <property type="protein sequence ID" value="KAF2286954.1"/>
    <property type="molecule type" value="Genomic_DNA"/>
</dbReference>
<dbReference type="Proteomes" id="UP000467840">
    <property type="component" value="Chromosome 3"/>
</dbReference>
<gene>
    <name evidence="4" type="ORF">GH714_036179</name>
</gene>
<evidence type="ECO:0000259" key="2">
    <source>
        <dbReference type="Pfam" id="PF23559"/>
    </source>
</evidence>
<feature type="domain" description="R13L1/DRL21-like LRR repeat region" evidence="3">
    <location>
        <begin position="44"/>
        <end position="82"/>
    </location>
</feature>
<dbReference type="InterPro" id="IPR056789">
    <property type="entry name" value="LRR_R13L1-DRL21"/>
</dbReference>
<keyword evidence="1" id="KW-0677">Repeat</keyword>
<organism evidence="4 5">
    <name type="scientific">Hevea brasiliensis</name>
    <name type="common">Para rubber tree</name>
    <name type="synonym">Siphonia brasiliensis</name>
    <dbReference type="NCBI Taxonomy" id="3981"/>
    <lineage>
        <taxon>Eukaryota</taxon>
        <taxon>Viridiplantae</taxon>
        <taxon>Streptophyta</taxon>
        <taxon>Embryophyta</taxon>
        <taxon>Tracheophyta</taxon>
        <taxon>Spermatophyta</taxon>
        <taxon>Magnoliopsida</taxon>
        <taxon>eudicotyledons</taxon>
        <taxon>Gunneridae</taxon>
        <taxon>Pentapetalae</taxon>
        <taxon>rosids</taxon>
        <taxon>fabids</taxon>
        <taxon>Malpighiales</taxon>
        <taxon>Euphorbiaceae</taxon>
        <taxon>Crotonoideae</taxon>
        <taxon>Micrandreae</taxon>
        <taxon>Hevea</taxon>
    </lineage>
</organism>
<dbReference type="Pfam" id="PF23559">
    <property type="entry name" value="WHD_DRP"/>
    <property type="match status" value="1"/>
</dbReference>
<proteinExistence type="predicted"/>
<dbReference type="AlphaFoldDB" id="A0A6A6KET1"/>
<dbReference type="Pfam" id="PF25019">
    <property type="entry name" value="LRR_R13L1-DRL21"/>
    <property type="match status" value="1"/>
</dbReference>
<evidence type="ECO:0000313" key="4">
    <source>
        <dbReference type="EMBL" id="KAF2286954.1"/>
    </source>
</evidence>
<keyword evidence="5" id="KW-1185">Reference proteome</keyword>
<dbReference type="InterPro" id="IPR058922">
    <property type="entry name" value="WHD_DRP"/>
</dbReference>
<accession>A0A6A6KET1</accession>
<name>A0A6A6KET1_HEVBR</name>
<reference evidence="4 5" key="1">
    <citation type="journal article" date="2020" name="Mol. Plant">
        <title>The Chromosome-Based Rubber Tree Genome Provides New Insights into Spurge Genome Evolution and Rubber Biosynthesis.</title>
        <authorList>
            <person name="Liu J."/>
            <person name="Shi C."/>
            <person name="Shi C.C."/>
            <person name="Li W."/>
            <person name="Zhang Q.J."/>
            <person name="Zhang Y."/>
            <person name="Li K."/>
            <person name="Lu H.F."/>
            <person name="Shi C."/>
            <person name="Zhu S.T."/>
            <person name="Xiao Z.Y."/>
            <person name="Nan H."/>
            <person name="Yue Y."/>
            <person name="Zhu X.G."/>
            <person name="Wu Y."/>
            <person name="Hong X.N."/>
            <person name="Fan G.Y."/>
            <person name="Tong Y."/>
            <person name="Zhang D."/>
            <person name="Mao C.L."/>
            <person name="Liu Y.L."/>
            <person name="Hao S.J."/>
            <person name="Liu W.Q."/>
            <person name="Lv M.Q."/>
            <person name="Zhang H.B."/>
            <person name="Liu Y."/>
            <person name="Hu-Tang G.R."/>
            <person name="Wang J.P."/>
            <person name="Wang J.H."/>
            <person name="Sun Y.H."/>
            <person name="Ni S.B."/>
            <person name="Chen W.B."/>
            <person name="Zhang X.C."/>
            <person name="Jiao Y.N."/>
            <person name="Eichler E.E."/>
            <person name="Li G.H."/>
            <person name="Liu X."/>
            <person name="Gao L.Z."/>
        </authorList>
    </citation>
    <scope>NUCLEOTIDE SEQUENCE [LARGE SCALE GENOMIC DNA]</scope>
    <source>
        <strain evidence="5">cv. GT1</strain>
        <tissue evidence="4">Leaf</tissue>
    </source>
</reference>
<protein>
    <submittedName>
        <fullName evidence="4">Uncharacterized protein</fullName>
    </submittedName>
</protein>
<comment type="caution">
    <text evidence="4">The sequence shown here is derived from an EMBL/GenBank/DDBJ whole genome shotgun (WGS) entry which is preliminary data.</text>
</comment>